<dbReference type="EMBL" id="KE145353">
    <property type="protein sequence ID" value="EPE36476.1"/>
    <property type="molecule type" value="Genomic_DNA"/>
</dbReference>
<evidence type="ECO:0000256" key="1">
    <source>
        <dbReference type="ARBA" id="ARBA00006249"/>
    </source>
</evidence>
<evidence type="ECO:0000313" key="10">
    <source>
        <dbReference type="Proteomes" id="UP000016922"/>
    </source>
</evidence>
<dbReference type="KEGG" id="glz:GLAREA_05814"/>
<evidence type="ECO:0000256" key="6">
    <source>
        <dbReference type="ARBA" id="ARBA00022837"/>
    </source>
</evidence>
<keyword evidence="10" id="KW-1185">Reference proteome</keyword>
<dbReference type="GO" id="GO:0046872">
    <property type="term" value="F:metal ion binding"/>
    <property type="evidence" value="ECO:0007669"/>
    <property type="project" value="UniProtKB-KW"/>
</dbReference>
<gene>
    <name evidence="9" type="ORF">GLAREA_05814</name>
</gene>
<reference evidence="9 10" key="1">
    <citation type="journal article" date="2013" name="BMC Genomics">
        <title>Genomics-driven discovery of the pneumocandin biosynthetic gene cluster in the fungus Glarea lozoyensis.</title>
        <authorList>
            <person name="Chen L."/>
            <person name="Yue Q."/>
            <person name="Zhang X."/>
            <person name="Xiang M."/>
            <person name="Wang C."/>
            <person name="Li S."/>
            <person name="Che Y."/>
            <person name="Ortiz-Lopez F.J."/>
            <person name="Bills G.F."/>
            <person name="Liu X."/>
            <person name="An Z."/>
        </authorList>
    </citation>
    <scope>NUCLEOTIDE SEQUENCE [LARGE SCALE GENOMIC DNA]</scope>
    <source>
        <strain evidence="10">ATCC 20868 / MF5171</strain>
    </source>
</reference>
<evidence type="ECO:0000256" key="3">
    <source>
        <dbReference type="ARBA" id="ARBA00022723"/>
    </source>
</evidence>
<sequence length="510" mass="54460">MAFNSAAVVACSPLSIPSPVLFGAEILSLEANQVNDFSRTVGFGLYANHGAVDVQAANICNVSIAYTHPGQNDKVKVQMFLPTKDWNGRMQAIGGNGWQTGLNLVALAGMEAAIGEGYASLSTDSGLGTSDSPTWGLLSPGNTNRYLLQNLASTSLNDLSILGKDRVNSYYGTPPVFSYWNGCSQGGRQGMMLAQRFPEAFDGIVASAPAINWSELFVGDLWPYILMNTMKTFPRPCEMQAITQAAVTACDGNDGLVDGLITEPDDCAFDPTTLVGTTIQCTEIGRNVTISMGASILTQAIWEGPMGSSNSSLFPGPKKCTTLSSTDATSGGTIALTTCSSNGTCVAAPLPLLTPWVRKFVLKDESVDLSKLTRGDFERLLHASVNEYSSVLDTNDPDLSAFRARGGKIVGYHGLRYFNNVTELGPNIHDFYRMFFSPGLGHCFGGNGAYPADTFDAMRSWVENGTAPDVLNATFVGTTRLVKRTLCPYPLKQTYDGVGNATEDEGFSCK</sequence>
<dbReference type="eggNOG" id="ENOG502SH94">
    <property type="taxonomic scope" value="Eukaryota"/>
</dbReference>
<dbReference type="OrthoDB" id="3039123at2759"/>
<comment type="similarity">
    <text evidence="1 8">Belongs to the tannase family.</text>
</comment>
<evidence type="ECO:0000256" key="2">
    <source>
        <dbReference type="ARBA" id="ARBA00022487"/>
    </source>
</evidence>
<dbReference type="GO" id="GO:0030600">
    <property type="term" value="F:feruloyl esterase activity"/>
    <property type="evidence" value="ECO:0007669"/>
    <property type="project" value="UniProtKB-ARBA"/>
</dbReference>
<dbReference type="RefSeq" id="XP_008077294.1">
    <property type="nucleotide sequence ID" value="XM_008079103.1"/>
</dbReference>
<organism evidence="9 10">
    <name type="scientific">Glarea lozoyensis (strain ATCC 20868 / MF5171)</name>
    <dbReference type="NCBI Taxonomy" id="1116229"/>
    <lineage>
        <taxon>Eukaryota</taxon>
        <taxon>Fungi</taxon>
        <taxon>Dikarya</taxon>
        <taxon>Ascomycota</taxon>
        <taxon>Pezizomycotina</taxon>
        <taxon>Leotiomycetes</taxon>
        <taxon>Helotiales</taxon>
        <taxon>Helotiaceae</taxon>
        <taxon>Glarea</taxon>
    </lineage>
</organism>
<evidence type="ECO:0000256" key="8">
    <source>
        <dbReference type="RuleBase" id="RU361238"/>
    </source>
</evidence>
<evidence type="ECO:0000256" key="7">
    <source>
        <dbReference type="ARBA" id="ARBA00023157"/>
    </source>
</evidence>
<dbReference type="GeneID" id="19464868"/>
<dbReference type="Proteomes" id="UP000016922">
    <property type="component" value="Unassembled WGS sequence"/>
</dbReference>
<dbReference type="Pfam" id="PF07519">
    <property type="entry name" value="Tannase"/>
    <property type="match status" value="1"/>
</dbReference>
<accession>S3DWZ4</accession>
<keyword evidence="3" id="KW-0479">Metal-binding</keyword>
<dbReference type="InterPro" id="IPR029058">
    <property type="entry name" value="AB_hydrolase_fold"/>
</dbReference>
<dbReference type="SUPFAM" id="SSF53474">
    <property type="entry name" value="alpha/beta-Hydrolases"/>
    <property type="match status" value="2"/>
</dbReference>
<dbReference type="HOGENOM" id="CLU_014819_3_2_1"/>
<keyword evidence="5 8" id="KW-0378">Hydrolase</keyword>
<name>S3DWZ4_GLAL2</name>
<dbReference type="OMA" id="MITYHGM"/>
<keyword evidence="4" id="KW-0732">Signal</keyword>
<proteinExistence type="inferred from homology"/>
<dbReference type="PANTHER" id="PTHR33938">
    <property type="entry name" value="FERULOYL ESTERASE B-RELATED"/>
    <property type="match status" value="1"/>
</dbReference>
<dbReference type="PANTHER" id="PTHR33938:SF13">
    <property type="entry name" value="CARBOXYLIC ESTER HYDROLASE"/>
    <property type="match status" value="1"/>
</dbReference>
<evidence type="ECO:0000313" key="9">
    <source>
        <dbReference type="EMBL" id="EPE36476.1"/>
    </source>
</evidence>
<protein>
    <recommendedName>
        <fullName evidence="8">Carboxylic ester hydrolase</fullName>
        <ecNumber evidence="8">3.1.1.-</ecNumber>
    </recommendedName>
</protein>
<dbReference type="EC" id="3.1.1.-" evidence="8"/>
<keyword evidence="6" id="KW-0106">Calcium</keyword>
<evidence type="ECO:0000256" key="5">
    <source>
        <dbReference type="ARBA" id="ARBA00022801"/>
    </source>
</evidence>
<dbReference type="AlphaFoldDB" id="S3DWZ4"/>
<dbReference type="InterPro" id="IPR011118">
    <property type="entry name" value="Tannase/feruloyl_esterase"/>
</dbReference>
<keyword evidence="7" id="KW-1015">Disulfide bond</keyword>
<evidence type="ECO:0000256" key="4">
    <source>
        <dbReference type="ARBA" id="ARBA00022729"/>
    </source>
</evidence>
<keyword evidence="2" id="KW-0719">Serine esterase</keyword>